<evidence type="ECO:0000256" key="3">
    <source>
        <dbReference type="ARBA" id="ARBA00022692"/>
    </source>
</evidence>
<dbReference type="EMBL" id="JGYN01000002">
    <property type="protein sequence ID" value="KFI53799.1"/>
    <property type="molecule type" value="Genomic_DNA"/>
</dbReference>
<evidence type="ECO:0000313" key="10">
    <source>
        <dbReference type="Proteomes" id="UP000029108"/>
    </source>
</evidence>
<evidence type="ECO:0000256" key="5">
    <source>
        <dbReference type="ARBA" id="ARBA00023136"/>
    </source>
</evidence>
<feature type="transmembrane region" description="Helical" evidence="7">
    <location>
        <begin position="946"/>
        <end position="966"/>
    </location>
</feature>
<dbReference type="PANTHER" id="PTHR30287:SF1">
    <property type="entry name" value="INNER MEMBRANE PROTEIN"/>
    <property type="match status" value="1"/>
</dbReference>
<accession>A0A087A4U9</accession>
<keyword evidence="5 7" id="KW-0472">Membrane</keyword>
<evidence type="ECO:0000256" key="1">
    <source>
        <dbReference type="ARBA" id="ARBA00004651"/>
    </source>
</evidence>
<feature type="transmembrane region" description="Helical" evidence="7">
    <location>
        <begin position="403"/>
        <end position="423"/>
    </location>
</feature>
<protein>
    <submittedName>
        <fullName evidence="9">ABC transporter permease</fullName>
    </submittedName>
</protein>
<keyword evidence="4 7" id="KW-1133">Transmembrane helix</keyword>
<feature type="compositionally biased region" description="Low complexity" evidence="6">
    <location>
        <begin position="181"/>
        <end position="203"/>
    </location>
</feature>
<reference evidence="9 10" key="1">
    <citation type="submission" date="2014-03" db="EMBL/GenBank/DDBJ databases">
        <title>Genomics of Bifidobacteria.</title>
        <authorList>
            <person name="Ventura M."/>
            <person name="Milani C."/>
            <person name="Lugli G.A."/>
        </authorList>
    </citation>
    <scope>NUCLEOTIDE SEQUENCE [LARGE SCALE GENOMIC DNA]</scope>
    <source>
        <strain evidence="9 10">DSM 23969</strain>
    </source>
</reference>
<dbReference type="eggNOG" id="COG0577">
    <property type="taxonomic scope" value="Bacteria"/>
</dbReference>
<proteinExistence type="predicted"/>
<evidence type="ECO:0000259" key="8">
    <source>
        <dbReference type="Pfam" id="PF02687"/>
    </source>
</evidence>
<gene>
    <name evidence="9" type="ORF">BBIA_1396</name>
</gene>
<feature type="transmembrane region" description="Helical" evidence="7">
    <location>
        <begin position="852"/>
        <end position="877"/>
    </location>
</feature>
<feature type="region of interest" description="Disordered" evidence="6">
    <location>
        <begin position="710"/>
        <end position="745"/>
    </location>
</feature>
<keyword evidence="2" id="KW-1003">Cell membrane</keyword>
<dbReference type="InterPro" id="IPR038766">
    <property type="entry name" value="Membrane_comp_ABC_pdt"/>
</dbReference>
<feature type="compositionally biased region" description="Low complexity" evidence="6">
    <location>
        <begin position="718"/>
        <end position="733"/>
    </location>
</feature>
<dbReference type="RefSeq" id="WP_160268205.1">
    <property type="nucleotide sequence ID" value="NZ_JDUU01000003.1"/>
</dbReference>
<feature type="transmembrane region" description="Helical" evidence="7">
    <location>
        <begin position="573"/>
        <end position="594"/>
    </location>
</feature>
<comment type="subcellular location">
    <subcellularLocation>
        <location evidence="1">Cell membrane</location>
        <topology evidence="1">Multi-pass membrane protein</topology>
    </subcellularLocation>
</comment>
<sequence length="987" mass="104220">MERTRQHRATRARRRTAMWKDAWRAIRGNGKRFAAMLVIVAVGVMMLGGLNSVGRDIRAGLDTFFDDTNMHDIAIVSTLGLDDDDIAALRKVSGVKDAAGERVASVTTTVDGKQASATVTELNDRGIDSPYVTDGRLPNAAREIAVTQQYLDDAGKSIGDTLEFRPDDSVMTNVASVAATTADSAGADSPDGASDSSDETANGKGDDTTDADDSTGTFADGKYAIVGTIIDPNDIVNPTGPLALVSGGKTVYPMVVSSDSLAGGGNDDGDGTATDPPYTSAVIAVAGAAAMNTYDDNYLNTVADARAAIEAIQQTREQARTDAVHQAALDKAMSQLNAQKAKIDALPDGLPAKTAAEQKIAAAEQAIQDKIAALPSAKWIIRDRSSVTSYEDVKTQSDMVTRLGTLFPVLFLVIALLVSLTAVTRMVEEDRQLIGTYKALGYARGETMLKYLVYAGAACLFGGLLGDVLGLIGLPFVFTRRLISRIYVLPGYPLIVDWRIAVGGVLLFVVAITGAAAAATVGSLRLTPAELMRPKAPKAGRVIFLQRVGFIWNHLSFLGKVTARNLFRYKSRALMVIVGVLGCTALMTAGFGMGSSAMMLMPRQHREIATYDVMAVTSAADHADAQRSLDDDARVRSTLPLQVGSVTLSAAHDDANTGADSSDASTNATSTHDRADDEQITAQLLVVPDGKSLDGYLDLHAAAGTTIALSDASDDGSSRSGNDGSNDESGNGSSRDKNGDDPSADVIVTTNAANKLTLADGDTVDLTDAMANSATVTVLAVAQYYTGNVVVMTQSAYERTFDTDFAANADLINVKADDADAKIAFADDLAENDAYLSVTSTAKQERDFAKSFLTFFVMIGFIVVMAAVLAIVVLYTLASTNISERERELATIKVLGFRKREVHGYVNKEMLLLACFGIALGLPCGRGLLGFLLGKLDLPGMTIVPNVAWFCYAAAALLALAFTVLVEAATNRSLDRIDMVGALKSPE</sequence>
<feature type="domain" description="ABC3 transporter permease C-terminal" evidence="8">
    <location>
        <begin position="406"/>
        <end position="525"/>
    </location>
</feature>
<dbReference type="AlphaFoldDB" id="A0A087A4U9"/>
<feature type="region of interest" description="Disordered" evidence="6">
    <location>
        <begin position="181"/>
        <end position="217"/>
    </location>
</feature>
<feature type="transmembrane region" description="Helical" evidence="7">
    <location>
        <begin position="498"/>
        <end position="524"/>
    </location>
</feature>
<feature type="transmembrane region" description="Helical" evidence="7">
    <location>
        <begin position="451"/>
        <end position="478"/>
    </location>
</feature>
<feature type="domain" description="ABC3 transporter permease C-terminal" evidence="8">
    <location>
        <begin position="861"/>
        <end position="965"/>
    </location>
</feature>
<feature type="transmembrane region" description="Helical" evidence="7">
    <location>
        <begin position="910"/>
        <end position="934"/>
    </location>
</feature>
<name>A0A087A4U9_9BIFI</name>
<dbReference type="GO" id="GO:0005886">
    <property type="term" value="C:plasma membrane"/>
    <property type="evidence" value="ECO:0007669"/>
    <property type="project" value="UniProtKB-SubCell"/>
</dbReference>
<feature type="compositionally biased region" description="Low complexity" evidence="6">
    <location>
        <begin position="659"/>
        <end position="670"/>
    </location>
</feature>
<evidence type="ECO:0000256" key="4">
    <source>
        <dbReference type="ARBA" id="ARBA00022989"/>
    </source>
</evidence>
<dbReference type="STRING" id="1437608.GCA_000771645_01573"/>
<organism evidence="9 10">
    <name type="scientific">Bifidobacterium biavatii DSM 23969</name>
    <dbReference type="NCBI Taxonomy" id="1437608"/>
    <lineage>
        <taxon>Bacteria</taxon>
        <taxon>Bacillati</taxon>
        <taxon>Actinomycetota</taxon>
        <taxon>Actinomycetes</taxon>
        <taxon>Bifidobacteriales</taxon>
        <taxon>Bifidobacteriaceae</taxon>
        <taxon>Bifidobacterium</taxon>
    </lineage>
</organism>
<dbReference type="InterPro" id="IPR003838">
    <property type="entry name" value="ABC3_permease_C"/>
</dbReference>
<evidence type="ECO:0000256" key="7">
    <source>
        <dbReference type="SAM" id="Phobius"/>
    </source>
</evidence>
<evidence type="ECO:0000313" key="9">
    <source>
        <dbReference type="EMBL" id="KFI53799.1"/>
    </source>
</evidence>
<dbReference type="PANTHER" id="PTHR30287">
    <property type="entry name" value="MEMBRANE COMPONENT OF PREDICTED ABC SUPERFAMILY METABOLITE UPTAKE TRANSPORTER"/>
    <property type="match status" value="1"/>
</dbReference>
<keyword evidence="10" id="KW-1185">Reference proteome</keyword>
<comment type="caution">
    <text evidence="9">The sequence shown here is derived from an EMBL/GenBank/DDBJ whole genome shotgun (WGS) entry which is preliminary data.</text>
</comment>
<feature type="transmembrane region" description="Helical" evidence="7">
    <location>
        <begin position="33"/>
        <end position="50"/>
    </location>
</feature>
<dbReference type="Pfam" id="PF02687">
    <property type="entry name" value="FtsX"/>
    <property type="match status" value="2"/>
</dbReference>
<evidence type="ECO:0000256" key="6">
    <source>
        <dbReference type="SAM" id="MobiDB-lite"/>
    </source>
</evidence>
<keyword evidence="3 7" id="KW-0812">Transmembrane</keyword>
<dbReference type="Proteomes" id="UP000029108">
    <property type="component" value="Unassembled WGS sequence"/>
</dbReference>
<feature type="region of interest" description="Disordered" evidence="6">
    <location>
        <begin position="650"/>
        <end position="676"/>
    </location>
</feature>
<evidence type="ECO:0000256" key="2">
    <source>
        <dbReference type="ARBA" id="ARBA00022475"/>
    </source>
</evidence>
<dbReference type="OrthoDB" id="5137249at2"/>